<protein>
    <submittedName>
        <fullName evidence="2">Thioesterase domain-containing protein</fullName>
    </submittedName>
</protein>
<dbReference type="WBParaSite" id="ES5_v2.g14893.t1">
    <property type="protein sequence ID" value="ES5_v2.g14893.t1"/>
    <property type="gene ID" value="ES5_v2.g14893"/>
</dbReference>
<dbReference type="Proteomes" id="UP000887579">
    <property type="component" value="Unplaced"/>
</dbReference>
<proteinExistence type="predicted"/>
<name>A0AC34FCG3_9BILA</name>
<sequence>MSENNQYFKQLCKFIEEAKITENFNRVASAAKPISASEDTILCELTVAQEHVNGKRTMHGGQSASLIDIFTQWAVKITNPNATLFSVDISCSYMNPTPFGEIININAKVLKKGRTMAFTECEIRRKSDNRLLVKGQQTLSILNN</sequence>
<evidence type="ECO:0000313" key="1">
    <source>
        <dbReference type="Proteomes" id="UP000887579"/>
    </source>
</evidence>
<evidence type="ECO:0000313" key="2">
    <source>
        <dbReference type="WBParaSite" id="ES5_v2.g14893.t1"/>
    </source>
</evidence>
<reference evidence="2" key="1">
    <citation type="submission" date="2022-11" db="UniProtKB">
        <authorList>
            <consortium name="WormBaseParasite"/>
        </authorList>
    </citation>
    <scope>IDENTIFICATION</scope>
</reference>
<organism evidence="1 2">
    <name type="scientific">Panagrolaimus sp. ES5</name>
    <dbReference type="NCBI Taxonomy" id="591445"/>
    <lineage>
        <taxon>Eukaryota</taxon>
        <taxon>Metazoa</taxon>
        <taxon>Ecdysozoa</taxon>
        <taxon>Nematoda</taxon>
        <taxon>Chromadorea</taxon>
        <taxon>Rhabditida</taxon>
        <taxon>Tylenchina</taxon>
        <taxon>Panagrolaimomorpha</taxon>
        <taxon>Panagrolaimoidea</taxon>
        <taxon>Panagrolaimidae</taxon>
        <taxon>Panagrolaimus</taxon>
    </lineage>
</organism>
<accession>A0AC34FCG3</accession>